<evidence type="ECO:0000259" key="9">
    <source>
        <dbReference type="Pfam" id="PF00291"/>
    </source>
</evidence>
<dbReference type="EC" id="4.3.1.19" evidence="4"/>
<evidence type="ECO:0000256" key="6">
    <source>
        <dbReference type="ARBA" id="ARBA00023239"/>
    </source>
</evidence>
<evidence type="ECO:0000313" key="10">
    <source>
        <dbReference type="EMBL" id="MXQ73079.1"/>
    </source>
</evidence>
<gene>
    <name evidence="10" type="ORF">GSF08_03900</name>
</gene>
<evidence type="ECO:0000256" key="7">
    <source>
        <dbReference type="ARBA" id="ARBA00025527"/>
    </source>
</evidence>
<protein>
    <recommendedName>
        <fullName evidence="4">threonine ammonia-lyase</fullName>
        <ecNumber evidence="4">4.3.1.19</ecNumber>
    </recommendedName>
    <alternativeName>
        <fullName evidence="8">Threonine deaminase</fullName>
    </alternativeName>
</protein>
<dbReference type="RefSeq" id="WP_160624503.1">
    <property type="nucleotide sequence ID" value="NZ_WUUQ01000001.1"/>
</dbReference>
<comment type="cofactor">
    <cofactor evidence="2">
        <name>pyridoxal 5'-phosphate</name>
        <dbReference type="ChEBI" id="CHEBI:597326"/>
    </cofactor>
</comment>
<organism evidence="10 11">
    <name type="scientific">Copranaerobaculum intestinale</name>
    <dbReference type="NCBI Taxonomy" id="2692629"/>
    <lineage>
        <taxon>Bacteria</taxon>
        <taxon>Bacillati</taxon>
        <taxon>Bacillota</taxon>
        <taxon>Erysipelotrichia</taxon>
        <taxon>Erysipelotrichales</taxon>
        <taxon>Erysipelotrichaceae</taxon>
        <taxon>Copranaerobaculum</taxon>
    </lineage>
</organism>
<comment type="similarity">
    <text evidence="3">Belongs to the serine/threonine dehydratase family.</text>
</comment>
<dbReference type="PANTHER" id="PTHR48078">
    <property type="entry name" value="THREONINE DEHYDRATASE, MITOCHONDRIAL-RELATED"/>
    <property type="match status" value="1"/>
</dbReference>
<dbReference type="GO" id="GO:0003941">
    <property type="term" value="F:L-serine ammonia-lyase activity"/>
    <property type="evidence" value="ECO:0007669"/>
    <property type="project" value="TreeGrafter"/>
</dbReference>
<dbReference type="AlphaFoldDB" id="A0A6N8U936"/>
<reference evidence="10 11" key="1">
    <citation type="submission" date="2019-12" db="EMBL/GenBank/DDBJ databases">
        <authorList>
            <person name="Yang R."/>
        </authorList>
    </citation>
    <scope>NUCLEOTIDE SEQUENCE [LARGE SCALE GENOMIC DNA]</scope>
    <source>
        <strain evidence="10 11">DONG20-135</strain>
    </source>
</reference>
<evidence type="ECO:0000256" key="5">
    <source>
        <dbReference type="ARBA" id="ARBA00022898"/>
    </source>
</evidence>
<comment type="catalytic activity">
    <reaction evidence="1">
        <text>L-threonine = 2-oxobutanoate + NH4(+)</text>
        <dbReference type="Rhea" id="RHEA:22108"/>
        <dbReference type="ChEBI" id="CHEBI:16763"/>
        <dbReference type="ChEBI" id="CHEBI:28938"/>
        <dbReference type="ChEBI" id="CHEBI:57926"/>
        <dbReference type="EC" id="4.3.1.19"/>
    </reaction>
</comment>
<sequence>MSQSFTYKDVEAAYQRIKPYIYETPLEHSMYLSDEKTSYYFKLECLQSAKSFKIRGCLNKMLSLNAEEKARGVSTVSSGNHGICVAYGAKLLGIEKAVIIVPKTTPQSKIDKIKYFGGRVLLMGENYDGAHIEGMKYIRTHDMTFIDSYYEDAMVYAGQGTMAIEILKQNPEIDTILTPIGGGGMLTGVAVAAKALKPSIRVIGVHTAACPALIKSYQENVFYEECESEPSICDALIGGIGRLCYEMAKDYVDDLIQVQEATIEKAVVHMLTKEKFVVEPAAAVCTAAIMEQRERIGGKQVALVMSGGNIDAMLMKRLLNESEQ</sequence>
<dbReference type="SUPFAM" id="SSF53686">
    <property type="entry name" value="Tryptophan synthase beta subunit-like PLP-dependent enzymes"/>
    <property type="match status" value="1"/>
</dbReference>
<evidence type="ECO:0000256" key="8">
    <source>
        <dbReference type="ARBA" id="ARBA00031427"/>
    </source>
</evidence>
<keyword evidence="6" id="KW-0456">Lyase</keyword>
<dbReference type="InterPro" id="IPR036052">
    <property type="entry name" value="TrpB-like_PALP_sf"/>
</dbReference>
<dbReference type="GO" id="GO:0009097">
    <property type="term" value="P:isoleucine biosynthetic process"/>
    <property type="evidence" value="ECO:0007669"/>
    <property type="project" value="TreeGrafter"/>
</dbReference>
<proteinExistence type="inferred from homology"/>
<comment type="function">
    <text evidence="7">Catalyzes the anaerobic formation of alpha-ketobutyrate and ammonia from threonine in a two-step reaction. The first step involved a dehydration of threonine and a production of enamine intermediates (aminocrotonate), which tautomerizes to its imine form (iminobutyrate). Both intermediates are unstable and short-lived. The second step is the nonenzymatic hydrolysis of the enamine/imine intermediates to form 2-ketobutyrate and free ammonia. In the low water environment of the cell, the second step is accelerated by RidA.</text>
</comment>
<dbReference type="PANTHER" id="PTHR48078:SF6">
    <property type="entry name" value="L-THREONINE DEHYDRATASE CATABOLIC TDCB"/>
    <property type="match status" value="1"/>
</dbReference>
<dbReference type="InterPro" id="IPR050147">
    <property type="entry name" value="Ser/Thr_Dehydratase"/>
</dbReference>
<reference evidence="10 11" key="2">
    <citation type="submission" date="2020-01" db="EMBL/GenBank/DDBJ databases">
        <title>Clostridiaceae sp. nov. isolated from the gut of human by culturomics.</title>
        <authorList>
            <person name="Chang Y."/>
        </authorList>
    </citation>
    <scope>NUCLEOTIDE SEQUENCE [LARGE SCALE GENOMIC DNA]</scope>
    <source>
        <strain evidence="10 11">DONG20-135</strain>
    </source>
</reference>
<dbReference type="CDD" id="cd01562">
    <property type="entry name" value="Thr-dehyd"/>
    <property type="match status" value="1"/>
</dbReference>
<dbReference type="FunFam" id="3.40.50.1100:FF:000005">
    <property type="entry name" value="Threonine dehydratase catabolic"/>
    <property type="match status" value="1"/>
</dbReference>
<dbReference type="Proteomes" id="UP000434036">
    <property type="component" value="Unassembled WGS sequence"/>
</dbReference>
<evidence type="ECO:0000256" key="4">
    <source>
        <dbReference type="ARBA" id="ARBA00012096"/>
    </source>
</evidence>
<evidence type="ECO:0000313" key="11">
    <source>
        <dbReference type="Proteomes" id="UP000434036"/>
    </source>
</evidence>
<feature type="domain" description="Tryptophan synthase beta chain-like PALP" evidence="9">
    <location>
        <begin position="18"/>
        <end position="307"/>
    </location>
</feature>
<dbReference type="Pfam" id="PF00291">
    <property type="entry name" value="PALP"/>
    <property type="match status" value="1"/>
</dbReference>
<evidence type="ECO:0000256" key="2">
    <source>
        <dbReference type="ARBA" id="ARBA00001933"/>
    </source>
</evidence>
<accession>A0A6N8U936</accession>
<name>A0A6N8U936_9FIRM</name>
<dbReference type="GO" id="GO:0004794">
    <property type="term" value="F:threonine deaminase activity"/>
    <property type="evidence" value="ECO:0007669"/>
    <property type="project" value="UniProtKB-EC"/>
</dbReference>
<dbReference type="EMBL" id="WUUQ01000001">
    <property type="protein sequence ID" value="MXQ73079.1"/>
    <property type="molecule type" value="Genomic_DNA"/>
</dbReference>
<evidence type="ECO:0000256" key="1">
    <source>
        <dbReference type="ARBA" id="ARBA00001274"/>
    </source>
</evidence>
<dbReference type="Gene3D" id="3.40.50.1100">
    <property type="match status" value="2"/>
</dbReference>
<dbReference type="InterPro" id="IPR001926">
    <property type="entry name" value="TrpB-like_PALP"/>
</dbReference>
<keyword evidence="11" id="KW-1185">Reference proteome</keyword>
<dbReference type="GO" id="GO:0006567">
    <property type="term" value="P:L-threonine catabolic process"/>
    <property type="evidence" value="ECO:0007669"/>
    <property type="project" value="TreeGrafter"/>
</dbReference>
<evidence type="ECO:0000256" key="3">
    <source>
        <dbReference type="ARBA" id="ARBA00010869"/>
    </source>
</evidence>
<comment type="caution">
    <text evidence="10">The sequence shown here is derived from an EMBL/GenBank/DDBJ whole genome shotgun (WGS) entry which is preliminary data.</text>
</comment>
<keyword evidence="5" id="KW-0663">Pyridoxal phosphate</keyword>
<dbReference type="GO" id="GO:0006565">
    <property type="term" value="P:L-serine catabolic process"/>
    <property type="evidence" value="ECO:0007669"/>
    <property type="project" value="TreeGrafter"/>
</dbReference>